<dbReference type="GO" id="GO:0030600">
    <property type="term" value="F:feruloyl esterase activity"/>
    <property type="evidence" value="ECO:0007669"/>
    <property type="project" value="InterPro"/>
</dbReference>
<dbReference type="EMBL" id="FOGQ01000004">
    <property type="protein sequence ID" value="SER88210.1"/>
    <property type="molecule type" value="Genomic_DNA"/>
</dbReference>
<dbReference type="PANTHER" id="PTHR38050:SF2">
    <property type="entry name" value="FERULOYL ESTERASE C-RELATED"/>
    <property type="match status" value="1"/>
</dbReference>
<evidence type="ECO:0000256" key="4">
    <source>
        <dbReference type="ARBA" id="ARBA00022729"/>
    </source>
</evidence>
<keyword evidence="4 8" id="KW-0732">Signal</keyword>
<feature type="chain" id="PRO_5011571476" evidence="8">
    <location>
        <begin position="39"/>
        <end position="308"/>
    </location>
</feature>
<organism evidence="9 10">
    <name type="scientific">Corynebacterium cystitidis DSM 20524</name>
    <dbReference type="NCBI Taxonomy" id="1121357"/>
    <lineage>
        <taxon>Bacteria</taxon>
        <taxon>Bacillati</taxon>
        <taxon>Actinomycetota</taxon>
        <taxon>Actinomycetes</taxon>
        <taxon>Mycobacteriales</taxon>
        <taxon>Corynebacteriaceae</taxon>
        <taxon>Corynebacterium</taxon>
    </lineage>
</organism>
<dbReference type="Pfam" id="PF00756">
    <property type="entry name" value="Esterase"/>
    <property type="match status" value="1"/>
</dbReference>
<dbReference type="InterPro" id="IPR029058">
    <property type="entry name" value="AB_hydrolase_fold"/>
</dbReference>
<comment type="subcellular location">
    <subcellularLocation>
        <location evidence="1">Secreted</location>
    </subcellularLocation>
</comment>
<dbReference type="SUPFAM" id="SSF53474">
    <property type="entry name" value="alpha/beta-Hydrolases"/>
    <property type="match status" value="1"/>
</dbReference>
<evidence type="ECO:0000256" key="5">
    <source>
        <dbReference type="ARBA" id="ARBA00022801"/>
    </source>
</evidence>
<dbReference type="GO" id="GO:0005576">
    <property type="term" value="C:extracellular region"/>
    <property type="evidence" value="ECO:0007669"/>
    <property type="project" value="UniProtKB-SubCell"/>
</dbReference>
<keyword evidence="5" id="KW-0378">Hydrolase</keyword>
<sequence length="308" mass="32193">MGAGSFRFIVWGMKLRAFAAAAVAMTALSLSASPFATAQSSDAASASSHLSSMLPELLPAPTGHTTTTRTLASGREFLLSVPHNYNPATAYPVVLVFGGWQHTAGGTRDYAQVEQVARDAIVVYAQGVNNAWAGAPYAQTSLFDDISYTREVVDNVAASHTVDRQQVYATGLSNGGGMALALGCHAPDLVAGVAGVAGAYYNPTVSNCAAGVVPTMIIHGTADDVVAYEGGVRHGAPYLSVDQVTTTMGRKNQCVLPNTRVTETGDTTVFELEKCKAGTRVVRVNGGGHTWFISPSATQLSVDFFRAQ</sequence>
<evidence type="ECO:0000313" key="10">
    <source>
        <dbReference type="Proteomes" id="UP000198929"/>
    </source>
</evidence>
<dbReference type="Gene3D" id="3.40.50.1820">
    <property type="entry name" value="alpha/beta hydrolase"/>
    <property type="match status" value="1"/>
</dbReference>
<accession>A0A1H9ST79</accession>
<protein>
    <submittedName>
        <fullName evidence="9">Polyhydroxybutyrate depolymerase</fullName>
    </submittedName>
</protein>
<keyword evidence="10" id="KW-1185">Reference proteome</keyword>
<dbReference type="STRING" id="1121357.SAMN05661109_01264"/>
<feature type="signal peptide" evidence="8">
    <location>
        <begin position="1"/>
        <end position="38"/>
    </location>
</feature>
<evidence type="ECO:0000256" key="8">
    <source>
        <dbReference type="SAM" id="SignalP"/>
    </source>
</evidence>
<evidence type="ECO:0000256" key="6">
    <source>
        <dbReference type="ARBA" id="ARBA00023277"/>
    </source>
</evidence>
<name>A0A1H9ST79_9CORY</name>
<evidence type="ECO:0000256" key="2">
    <source>
        <dbReference type="ARBA" id="ARBA00022525"/>
    </source>
</evidence>
<evidence type="ECO:0000256" key="3">
    <source>
        <dbReference type="ARBA" id="ARBA00022651"/>
    </source>
</evidence>
<keyword evidence="6" id="KW-0119">Carbohydrate metabolism</keyword>
<evidence type="ECO:0000256" key="7">
    <source>
        <dbReference type="ARBA" id="ARBA00023326"/>
    </source>
</evidence>
<reference evidence="10" key="1">
    <citation type="submission" date="2016-10" db="EMBL/GenBank/DDBJ databases">
        <authorList>
            <person name="Varghese N."/>
            <person name="Submissions S."/>
        </authorList>
    </citation>
    <scope>NUCLEOTIDE SEQUENCE [LARGE SCALE GENOMIC DNA]</scope>
    <source>
        <strain evidence="10">DSM 20524</strain>
    </source>
</reference>
<evidence type="ECO:0000313" key="9">
    <source>
        <dbReference type="EMBL" id="SER88210.1"/>
    </source>
</evidence>
<proteinExistence type="predicted"/>
<dbReference type="PANTHER" id="PTHR38050">
    <property type="match status" value="1"/>
</dbReference>
<keyword evidence="7" id="KW-0624">Polysaccharide degradation</keyword>
<dbReference type="Proteomes" id="UP000198929">
    <property type="component" value="Unassembled WGS sequence"/>
</dbReference>
<gene>
    <name evidence="9" type="ORF">SAMN05661109_01264</name>
</gene>
<dbReference type="GO" id="GO:0045493">
    <property type="term" value="P:xylan catabolic process"/>
    <property type="evidence" value="ECO:0007669"/>
    <property type="project" value="UniProtKB-KW"/>
</dbReference>
<dbReference type="AlphaFoldDB" id="A0A1H9ST79"/>
<dbReference type="InterPro" id="IPR000801">
    <property type="entry name" value="Esterase-like"/>
</dbReference>
<evidence type="ECO:0000256" key="1">
    <source>
        <dbReference type="ARBA" id="ARBA00004613"/>
    </source>
</evidence>
<keyword evidence="3" id="KW-0858">Xylan degradation</keyword>
<dbReference type="InterPro" id="IPR043595">
    <property type="entry name" value="FaeB/C/D"/>
</dbReference>
<keyword evidence="2" id="KW-0964">Secreted</keyword>